<evidence type="ECO:0000256" key="7">
    <source>
        <dbReference type="ARBA" id="ARBA00023027"/>
    </source>
</evidence>
<dbReference type="EMBL" id="JN163962">
    <property type="protein sequence ID" value="AEP27641.1"/>
    <property type="molecule type" value="Genomic_DNA"/>
</dbReference>
<name>J9PH89_9CUCU</name>
<comment type="subcellular location">
    <subcellularLocation>
        <location evidence="1">Membrane</location>
        <topology evidence="1">Multi-pass membrane protein</topology>
    </subcellularLocation>
</comment>
<proteinExistence type="inferred from homology"/>
<comment type="catalytic activity">
    <reaction evidence="10">
        <text>a ubiquinone + NADH + 5 H(+)(in) = a ubiquinol + NAD(+) + 4 H(+)(out)</text>
        <dbReference type="Rhea" id="RHEA:29091"/>
        <dbReference type="Rhea" id="RHEA-COMP:9565"/>
        <dbReference type="Rhea" id="RHEA-COMP:9566"/>
        <dbReference type="ChEBI" id="CHEBI:15378"/>
        <dbReference type="ChEBI" id="CHEBI:16389"/>
        <dbReference type="ChEBI" id="CHEBI:17976"/>
        <dbReference type="ChEBI" id="CHEBI:57540"/>
        <dbReference type="ChEBI" id="CHEBI:57945"/>
        <dbReference type="EC" id="7.1.1.2"/>
    </reaction>
</comment>
<keyword evidence="6 11" id="KW-1133">Transmembrane helix</keyword>
<keyword evidence="7" id="KW-0520">NAD</keyword>
<dbReference type="Gene3D" id="1.10.287.3510">
    <property type="match status" value="1"/>
</dbReference>
<evidence type="ECO:0000313" key="12">
    <source>
        <dbReference type="EMBL" id="AEP27641.1"/>
    </source>
</evidence>
<geneLocation type="mitochondrion" evidence="12"/>
<dbReference type="GO" id="GO:0008137">
    <property type="term" value="F:NADH dehydrogenase (ubiquinone) activity"/>
    <property type="evidence" value="ECO:0007669"/>
    <property type="project" value="UniProtKB-EC"/>
</dbReference>
<dbReference type="Pfam" id="PF00420">
    <property type="entry name" value="Oxidored_q2"/>
    <property type="match status" value="1"/>
</dbReference>
<reference evidence="12" key="1">
    <citation type="submission" date="2011-06" db="EMBL/GenBank/DDBJ databases">
        <authorList>
            <person name="Haran J.M."/>
            <person name="Timmermans M.J.T.N."/>
            <person name="Vogler A.P."/>
        </authorList>
    </citation>
    <scope>NUCLEOTIDE SEQUENCE</scope>
</reference>
<evidence type="ECO:0000256" key="2">
    <source>
        <dbReference type="ARBA" id="ARBA00010519"/>
    </source>
</evidence>
<evidence type="ECO:0000256" key="11">
    <source>
        <dbReference type="SAM" id="Phobius"/>
    </source>
</evidence>
<evidence type="ECO:0000256" key="5">
    <source>
        <dbReference type="ARBA" id="ARBA00022967"/>
    </source>
</evidence>
<keyword evidence="5" id="KW-1278">Translocase</keyword>
<organism evidence="12">
    <name type="scientific">Scolytus sp. APV-2011</name>
    <dbReference type="NCBI Taxonomy" id="1069884"/>
    <lineage>
        <taxon>Eukaryota</taxon>
        <taxon>Metazoa</taxon>
        <taxon>Ecdysozoa</taxon>
        <taxon>Arthropoda</taxon>
        <taxon>Hexapoda</taxon>
        <taxon>Insecta</taxon>
        <taxon>Pterygota</taxon>
        <taxon>Neoptera</taxon>
        <taxon>Endopterygota</taxon>
        <taxon>Coleoptera</taxon>
        <taxon>Polyphaga</taxon>
        <taxon>Cucujiformia</taxon>
        <taxon>Curculionidae</taxon>
        <taxon>Scolytinae</taxon>
        <taxon>Scolytus</taxon>
    </lineage>
</organism>
<gene>
    <name evidence="12" type="primary">ND4L</name>
</gene>
<feature type="transmembrane region" description="Helical" evidence="11">
    <location>
        <begin position="55"/>
        <end position="80"/>
    </location>
</feature>
<evidence type="ECO:0000256" key="3">
    <source>
        <dbReference type="ARBA" id="ARBA00016612"/>
    </source>
</evidence>
<reference evidence="12" key="2">
    <citation type="journal article" date="2013" name="Mol. Phylogenet. Evol.">
        <title>Mitogenome sequences stabilize the phylogenetics of weevils (Curculionoidea) and establish the monophyly of larval ectophagy.</title>
        <authorList>
            <person name="Haran J."/>
            <person name="Timmermans M.J."/>
            <person name="Vogler A.P."/>
        </authorList>
    </citation>
    <scope>NUCLEOTIDE SEQUENCE</scope>
</reference>
<keyword evidence="8 11" id="KW-0472">Membrane</keyword>
<sequence>MMVYMFSFMFMFFMSLLSYSVKPTHFLLMLMSLESAVLSLYFMLFIYLMSFNVEFFLCMIFLTMAVCEGALGLSLLVMMVRTHSTGNLTSLDNLW</sequence>
<keyword evidence="4 11" id="KW-0812">Transmembrane</keyword>
<dbReference type="InterPro" id="IPR039428">
    <property type="entry name" value="NUOK/Mnh_C1-like"/>
</dbReference>
<evidence type="ECO:0000256" key="4">
    <source>
        <dbReference type="ARBA" id="ARBA00022692"/>
    </source>
</evidence>
<protein>
    <recommendedName>
        <fullName evidence="3">NADH-ubiquinone oxidoreductase chain 4L</fullName>
    </recommendedName>
    <alternativeName>
        <fullName evidence="9">NADH dehydrogenase subunit 4L</fullName>
    </alternativeName>
</protein>
<keyword evidence="12" id="KW-0496">Mitochondrion</keyword>
<accession>J9PH89</accession>
<dbReference type="GO" id="GO:0016020">
    <property type="term" value="C:membrane"/>
    <property type="evidence" value="ECO:0007669"/>
    <property type="project" value="UniProtKB-SubCell"/>
</dbReference>
<evidence type="ECO:0000256" key="8">
    <source>
        <dbReference type="ARBA" id="ARBA00023136"/>
    </source>
</evidence>
<comment type="similarity">
    <text evidence="2">Belongs to the complex I subunit 4L family.</text>
</comment>
<feature type="transmembrane region" description="Helical" evidence="11">
    <location>
        <begin position="30"/>
        <end position="48"/>
    </location>
</feature>
<evidence type="ECO:0000256" key="1">
    <source>
        <dbReference type="ARBA" id="ARBA00004141"/>
    </source>
</evidence>
<evidence type="ECO:0000256" key="10">
    <source>
        <dbReference type="ARBA" id="ARBA00049551"/>
    </source>
</evidence>
<dbReference type="AlphaFoldDB" id="J9PH89"/>
<evidence type="ECO:0000256" key="6">
    <source>
        <dbReference type="ARBA" id="ARBA00022989"/>
    </source>
</evidence>
<evidence type="ECO:0000256" key="9">
    <source>
        <dbReference type="ARBA" id="ARBA00031586"/>
    </source>
</evidence>